<feature type="transmembrane region" description="Helical" evidence="2">
    <location>
        <begin position="519"/>
        <end position="546"/>
    </location>
</feature>
<keyword evidence="5" id="KW-1185">Reference proteome</keyword>
<dbReference type="RefSeq" id="WP_273749055.1">
    <property type="nucleotide sequence ID" value="NZ_JAQSJE010000007.1"/>
</dbReference>
<evidence type="ECO:0000256" key="1">
    <source>
        <dbReference type="ARBA" id="ARBA00022612"/>
    </source>
</evidence>
<sequence length="930" mass="100735">MSSNLAISLVIGASVGGAVSALRGLKNELNILRDNSLSTQAKFGALGKGVIKGIGGAISTTTAIGSSIFGLAQPAMQFESAMADVKKVVNFDTPEQFKEMEQDILKLTRTIPMAGEEIAAIVAAGGQAGIARENLLGYAEDAAKMGVAFDMAAGDAGTAMATMANVLGKPIQEMAKFGDAINYLSDNANAKASDIVNVIARAGSDTRMLGLTENQAAALGSTFLSMGKAPELAAQAMKGMTSAFAELKAGKHQEELKALGFTTKSFAAAVNKDAQGAITSFIEKVKKLPKDKQYPLLAKMFGKQYADDVMLLAQNTGEYNRQLQLLQETDEKGELKYLGSMQREFESRSATTENNLQLLKNSFSELGITIGAKFLPLINNVVNDLKPIIYGVVEWIGKNQELVNQFLLVGAGLATVSVGFFALKALLSGLAFGVFGVYKGFTGFFNIIWALVRVAGLLSLKFLDLSLSFAKLFIKINLGIMKGFVVILKATFAAAFSLAKMFGGIFLKAIVGVGKAFLFLGRAMLASPIGALIAIGTVALLVYQYWEPIKGFFLNLWATIKPYFDNFYQFASTLWNNITGIWSDAWEGVKGWFSGLWDSFKSLFSGNISALGNIILSFNPLALFMTAFNSVLNWFGIDLPTTFSGFGKNIIDGLVNGIRNAWEGAKQVVTELGSGIKNWFAEKLGIHSPSRVFMGYGDNISQGLAIGIAQTAMQATNSVLAMGQQMQKAAPKTLDAPVIKPIKAPKVPKITPHKESKILTPKTQIAVPNQVSAKNERLKYIARMQAQDKLQNAVKFEPVLNKVETIVKPILNEKKGLLGSLWDDVKFGANFVSNLLGLNQPSLKTPDFNPNAKRQPSEYVSLQQVYEQQQAKATRENHHIVVNFNPTINVNGRNTAQSVTEQVQQGLNMSLVEFERLLDRVLDQRQRRAY</sequence>
<dbReference type="Pfam" id="PF10145">
    <property type="entry name" value="PhageMin_Tail"/>
    <property type="match status" value="1"/>
</dbReference>
<protein>
    <submittedName>
        <fullName evidence="4">Phage tail tape measure protein</fullName>
    </submittedName>
</protein>
<dbReference type="Proteomes" id="UP001221909">
    <property type="component" value="Unassembled WGS sequence"/>
</dbReference>
<dbReference type="PANTHER" id="PTHR37813:SF1">
    <property type="entry name" value="FELS-2 PROPHAGE PROTEIN"/>
    <property type="match status" value="1"/>
</dbReference>
<dbReference type="PANTHER" id="PTHR37813">
    <property type="entry name" value="FELS-2 PROPHAGE PROTEIN"/>
    <property type="match status" value="1"/>
</dbReference>
<name>A0ABT5MSA3_9PAST</name>
<accession>A0ABT5MSA3</accession>
<proteinExistence type="predicted"/>
<dbReference type="InterPro" id="IPR010090">
    <property type="entry name" value="Phage_tape_meas"/>
</dbReference>
<feature type="transmembrane region" description="Helical" evidence="2">
    <location>
        <begin position="483"/>
        <end position="507"/>
    </location>
</feature>
<keyword evidence="2" id="KW-1133">Transmembrane helix</keyword>
<evidence type="ECO:0000256" key="2">
    <source>
        <dbReference type="SAM" id="Phobius"/>
    </source>
</evidence>
<gene>
    <name evidence="4" type="ORF">PTQ27_07875</name>
</gene>
<dbReference type="EMBL" id="JAQSJE010000007">
    <property type="protein sequence ID" value="MDD0824379.1"/>
    <property type="molecule type" value="Genomic_DNA"/>
</dbReference>
<comment type="caution">
    <text evidence="4">The sequence shown here is derived from an EMBL/GenBank/DDBJ whole genome shotgun (WGS) entry which is preliminary data.</text>
</comment>
<feature type="domain" description="Phage tail tape measure protein" evidence="3">
    <location>
        <begin position="102"/>
        <end position="302"/>
    </location>
</feature>
<evidence type="ECO:0000259" key="3">
    <source>
        <dbReference type="Pfam" id="PF10145"/>
    </source>
</evidence>
<organism evidence="4 5">
    <name type="scientific">Mannheimia cairinae</name>
    <dbReference type="NCBI Taxonomy" id="3025936"/>
    <lineage>
        <taxon>Bacteria</taxon>
        <taxon>Pseudomonadati</taxon>
        <taxon>Pseudomonadota</taxon>
        <taxon>Gammaproteobacteria</taxon>
        <taxon>Pasteurellales</taxon>
        <taxon>Pasteurellaceae</taxon>
        <taxon>Mannheimia</taxon>
    </lineage>
</organism>
<reference evidence="4 5" key="1">
    <citation type="submission" date="2023-02" db="EMBL/GenBank/DDBJ databases">
        <title>Mannheimia cairiniae sp. nov., a novel species of Mannheimia obtained from moscovy ducks (Cairina moschata) and reclassification of Mannheimia ovis as heterotypic synonym of Mannheimia pernigra.</title>
        <authorList>
            <person name="Christensen H."/>
        </authorList>
    </citation>
    <scope>NUCLEOTIDE SEQUENCE [LARGE SCALE GENOMIC DNA]</scope>
    <source>
        <strain evidence="4 5">AT1</strain>
    </source>
</reference>
<evidence type="ECO:0000313" key="5">
    <source>
        <dbReference type="Proteomes" id="UP001221909"/>
    </source>
</evidence>
<evidence type="ECO:0000313" key="4">
    <source>
        <dbReference type="EMBL" id="MDD0824379.1"/>
    </source>
</evidence>
<feature type="transmembrane region" description="Helical" evidence="2">
    <location>
        <begin position="406"/>
        <end position="432"/>
    </location>
</feature>
<dbReference type="NCBIfam" id="TIGR01760">
    <property type="entry name" value="tape_meas_TP901"/>
    <property type="match status" value="1"/>
</dbReference>
<keyword evidence="2" id="KW-0812">Transmembrane</keyword>
<keyword evidence="2" id="KW-0472">Membrane</keyword>
<keyword evidence="1" id="KW-1188">Viral release from host cell</keyword>